<dbReference type="SUPFAM" id="SSF55658">
    <property type="entry name" value="L9 N-domain-like"/>
    <property type="match status" value="1"/>
</dbReference>
<dbReference type="InterPro" id="IPR020070">
    <property type="entry name" value="Ribosomal_bL9_N"/>
</dbReference>
<dbReference type="EMBL" id="QBML01000002">
    <property type="protein sequence ID" value="PZO44612.1"/>
    <property type="molecule type" value="Genomic_DNA"/>
</dbReference>
<dbReference type="InterPro" id="IPR000244">
    <property type="entry name" value="Ribosomal_bL9"/>
</dbReference>
<dbReference type="InterPro" id="IPR036935">
    <property type="entry name" value="Ribosomal_bL9_N_sf"/>
</dbReference>
<keyword evidence="2 7" id="KW-0699">rRNA-binding</keyword>
<gene>
    <name evidence="7" type="primary">rplI</name>
    <name evidence="7" type="synonym">rpl9</name>
    <name evidence="9" type="ORF">DCF19_02380</name>
</gene>
<dbReference type="InterPro" id="IPR020069">
    <property type="entry name" value="Ribosomal_bL9_C"/>
</dbReference>
<evidence type="ECO:0000256" key="4">
    <source>
        <dbReference type="ARBA" id="ARBA00022980"/>
    </source>
</evidence>
<dbReference type="Gene3D" id="3.10.430.100">
    <property type="entry name" value="Ribosomal protein L9, C-terminal domain"/>
    <property type="match status" value="1"/>
</dbReference>
<dbReference type="GO" id="GO:0006412">
    <property type="term" value="P:translation"/>
    <property type="evidence" value="ECO:0007669"/>
    <property type="project" value="UniProtKB-UniRule"/>
</dbReference>
<evidence type="ECO:0000256" key="1">
    <source>
        <dbReference type="ARBA" id="ARBA00010605"/>
    </source>
</evidence>
<comment type="similarity">
    <text evidence="1 7">Belongs to the bacterial ribosomal protein bL9 family.</text>
</comment>
<feature type="domain" description="Ribosomal protein L9" evidence="8">
    <location>
        <begin position="18"/>
        <end position="45"/>
    </location>
</feature>
<dbReference type="GO" id="GO:0003735">
    <property type="term" value="F:structural constituent of ribosome"/>
    <property type="evidence" value="ECO:0007669"/>
    <property type="project" value="InterPro"/>
</dbReference>
<evidence type="ECO:0000256" key="3">
    <source>
        <dbReference type="ARBA" id="ARBA00022884"/>
    </source>
</evidence>
<dbReference type="NCBIfam" id="TIGR00158">
    <property type="entry name" value="L9"/>
    <property type="match status" value="1"/>
</dbReference>
<keyword evidence="3 7" id="KW-0694">RNA-binding</keyword>
<dbReference type="InterPro" id="IPR036791">
    <property type="entry name" value="Ribosomal_bL9_C_sf"/>
</dbReference>
<evidence type="ECO:0000256" key="7">
    <source>
        <dbReference type="HAMAP-Rule" id="MF_00503"/>
    </source>
</evidence>
<sequence>MAKSNLQVMLTKNVTKLGKLGDLVSVAPGYAQNFLIPQGMAIRATTGVVKEVERRKEVERQRLIAIRQEAESRKVALSTIGGFIIKKKVGEGNAIFGTVTDREVAQLITAKSMLEIDHRDITIPEINQTGTFDVSIKLHAEVTATIKIQVIPE</sequence>
<dbReference type="Pfam" id="PF01281">
    <property type="entry name" value="Ribosomal_L9_N"/>
    <property type="match status" value="1"/>
</dbReference>
<dbReference type="Proteomes" id="UP000249467">
    <property type="component" value="Unassembled WGS sequence"/>
</dbReference>
<proteinExistence type="inferred from homology"/>
<comment type="function">
    <text evidence="7">Binds to the 23S rRNA.</text>
</comment>
<keyword evidence="5 7" id="KW-0687">Ribonucleoprotein</keyword>
<organism evidence="9 10">
    <name type="scientific">Pseudanabaena frigida</name>
    <dbReference type="NCBI Taxonomy" id="945775"/>
    <lineage>
        <taxon>Bacteria</taxon>
        <taxon>Bacillati</taxon>
        <taxon>Cyanobacteriota</taxon>
        <taxon>Cyanophyceae</taxon>
        <taxon>Pseudanabaenales</taxon>
        <taxon>Pseudanabaenaceae</taxon>
        <taxon>Pseudanabaena</taxon>
    </lineage>
</organism>
<evidence type="ECO:0000256" key="5">
    <source>
        <dbReference type="ARBA" id="ARBA00023274"/>
    </source>
</evidence>
<accession>A0A2W4WJH7</accession>
<dbReference type="AlphaFoldDB" id="A0A2W4WJH7"/>
<dbReference type="SUPFAM" id="SSF55653">
    <property type="entry name" value="Ribosomal protein L9 C-domain"/>
    <property type="match status" value="1"/>
</dbReference>
<dbReference type="PANTHER" id="PTHR21368">
    <property type="entry name" value="50S RIBOSOMAL PROTEIN L9"/>
    <property type="match status" value="1"/>
</dbReference>
<evidence type="ECO:0000259" key="8">
    <source>
        <dbReference type="PROSITE" id="PS00651"/>
    </source>
</evidence>
<dbReference type="GO" id="GO:1990904">
    <property type="term" value="C:ribonucleoprotein complex"/>
    <property type="evidence" value="ECO:0007669"/>
    <property type="project" value="UniProtKB-KW"/>
</dbReference>
<name>A0A2W4WJH7_9CYAN</name>
<dbReference type="Pfam" id="PF03948">
    <property type="entry name" value="Ribosomal_L9_C"/>
    <property type="match status" value="1"/>
</dbReference>
<keyword evidence="4 7" id="KW-0689">Ribosomal protein</keyword>
<protein>
    <recommendedName>
        <fullName evidence="6 7">Large ribosomal subunit protein bL9</fullName>
    </recommendedName>
</protein>
<reference evidence="9 10" key="2">
    <citation type="submission" date="2018-06" db="EMBL/GenBank/DDBJ databases">
        <title>Metagenomic assembly of (sub)arctic Cyanobacteria and their associated microbiome from non-axenic cultures.</title>
        <authorList>
            <person name="Baurain D."/>
        </authorList>
    </citation>
    <scope>NUCLEOTIDE SEQUENCE [LARGE SCALE GENOMIC DNA]</scope>
    <source>
        <strain evidence="9">ULC066bin1</strain>
    </source>
</reference>
<reference evidence="9 10" key="1">
    <citation type="submission" date="2018-04" db="EMBL/GenBank/DDBJ databases">
        <authorList>
            <person name="Go L.Y."/>
            <person name="Mitchell J.A."/>
        </authorList>
    </citation>
    <scope>NUCLEOTIDE SEQUENCE [LARGE SCALE GENOMIC DNA]</scope>
    <source>
        <strain evidence="9">ULC066bin1</strain>
    </source>
</reference>
<dbReference type="InterPro" id="IPR009027">
    <property type="entry name" value="Ribosomal_bL9/RNase_H1_N"/>
</dbReference>
<evidence type="ECO:0000256" key="6">
    <source>
        <dbReference type="ARBA" id="ARBA00035292"/>
    </source>
</evidence>
<dbReference type="GO" id="GO:0019843">
    <property type="term" value="F:rRNA binding"/>
    <property type="evidence" value="ECO:0007669"/>
    <property type="project" value="UniProtKB-UniRule"/>
</dbReference>
<dbReference type="PROSITE" id="PS00651">
    <property type="entry name" value="RIBOSOMAL_L9"/>
    <property type="match status" value="1"/>
</dbReference>
<dbReference type="Gene3D" id="3.40.5.10">
    <property type="entry name" value="Ribosomal protein L9, N-terminal domain"/>
    <property type="match status" value="1"/>
</dbReference>
<comment type="caution">
    <text evidence="9">The sequence shown here is derived from an EMBL/GenBank/DDBJ whole genome shotgun (WGS) entry which is preliminary data.</text>
</comment>
<evidence type="ECO:0000313" key="9">
    <source>
        <dbReference type="EMBL" id="PZO44612.1"/>
    </source>
</evidence>
<dbReference type="InterPro" id="IPR020594">
    <property type="entry name" value="Ribosomal_bL9_bac/chp"/>
</dbReference>
<dbReference type="HAMAP" id="MF_00503">
    <property type="entry name" value="Ribosomal_bL9"/>
    <property type="match status" value="1"/>
</dbReference>
<evidence type="ECO:0000256" key="2">
    <source>
        <dbReference type="ARBA" id="ARBA00022730"/>
    </source>
</evidence>
<evidence type="ECO:0000313" key="10">
    <source>
        <dbReference type="Proteomes" id="UP000249467"/>
    </source>
</evidence>
<dbReference type="GO" id="GO:0005840">
    <property type="term" value="C:ribosome"/>
    <property type="evidence" value="ECO:0007669"/>
    <property type="project" value="UniProtKB-KW"/>
</dbReference>